<evidence type="ECO:0000313" key="1">
    <source>
        <dbReference type="EMBL" id="WDF70247.1"/>
    </source>
</evidence>
<reference evidence="1 2" key="1">
    <citation type="submission" date="2023-02" db="EMBL/GenBank/DDBJ databases">
        <title>Genome sequence of Sphingobacterium sp. KACC 22765.</title>
        <authorList>
            <person name="Kim S."/>
            <person name="Heo J."/>
            <person name="Kwon S.-W."/>
        </authorList>
    </citation>
    <scope>NUCLEOTIDE SEQUENCE [LARGE SCALE GENOMIC DNA]</scope>
    <source>
        <strain evidence="1 2">KACC 22765</strain>
    </source>
</reference>
<keyword evidence="2" id="KW-1185">Reference proteome</keyword>
<proteinExistence type="predicted"/>
<protein>
    <submittedName>
        <fullName evidence="1">DUF2891 domain-containing protein</fullName>
    </submittedName>
</protein>
<gene>
    <name evidence="1" type="ORF">PQ465_07670</name>
</gene>
<sequence>MCNKRSAFIFCVLCVLTAVISCKQPVEQKEKTSSVPEKLVLTEENAKAIFALPTHCLSVEYPNKMGEVLGSAADLKTPKALRPIFYGCFDWHSSVHGYWSIVRLLKMYPQFDSDGSVRAQLKSHITKENLAVEMAFFNDKNNLNFERTYGWAWLLKLQQELLSWNDPDAKAWAATLQPLANLLSERTQAYLSKLVYPIRTGQHENTAFSLTLMYEYAEAVGDQALLNAIKTNSLRLFENDKNCDLAYEPSGSDFLSPCLEEAYLMSKIFAKDEYKTWLLNFMPVLFEDKVEILKPGIVSDRTDGKLVHLDGLNFSRANCLYGIGRVIPELQPTLIPLANEHIEFSLKNISNDDYMGSHWLGTFALLALSNQ</sequence>
<dbReference type="Pfam" id="PF11199">
    <property type="entry name" value="DUF2891"/>
    <property type="match status" value="1"/>
</dbReference>
<accession>A0ABY7WKX3</accession>
<name>A0ABY7WKX3_9SPHI</name>
<evidence type="ECO:0000313" key="2">
    <source>
        <dbReference type="Proteomes" id="UP001221558"/>
    </source>
</evidence>
<dbReference type="PROSITE" id="PS51257">
    <property type="entry name" value="PROKAR_LIPOPROTEIN"/>
    <property type="match status" value="1"/>
</dbReference>
<organism evidence="1 2">
    <name type="scientific">Sphingobacterium oryzagri</name>
    <dbReference type="NCBI Taxonomy" id="3025669"/>
    <lineage>
        <taxon>Bacteria</taxon>
        <taxon>Pseudomonadati</taxon>
        <taxon>Bacteroidota</taxon>
        <taxon>Sphingobacteriia</taxon>
        <taxon>Sphingobacteriales</taxon>
        <taxon>Sphingobacteriaceae</taxon>
        <taxon>Sphingobacterium</taxon>
    </lineage>
</organism>
<dbReference type="Proteomes" id="UP001221558">
    <property type="component" value="Chromosome"/>
</dbReference>
<dbReference type="RefSeq" id="WP_274268956.1">
    <property type="nucleotide sequence ID" value="NZ_CP117880.1"/>
</dbReference>
<dbReference type="InterPro" id="IPR021365">
    <property type="entry name" value="DUF2891"/>
</dbReference>
<dbReference type="EMBL" id="CP117880">
    <property type="protein sequence ID" value="WDF70247.1"/>
    <property type="molecule type" value="Genomic_DNA"/>
</dbReference>